<dbReference type="Gene3D" id="1.20.1260.10">
    <property type="match status" value="1"/>
</dbReference>
<evidence type="ECO:0000313" key="5">
    <source>
        <dbReference type="Proteomes" id="UP000190037"/>
    </source>
</evidence>
<accession>A0A1T3P7E6</accession>
<proteinExistence type="predicted"/>
<dbReference type="InterPro" id="IPR005183">
    <property type="entry name" value="DUF305_CopM-like"/>
</dbReference>
<dbReference type="PANTHER" id="PTHR36933:SF1">
    <property type="entry name" value="SLL0788 PROTEIN"/>
    <property type="match status" value="1"/>
</dbReference>
<keyword evidence="2" id="KW-0732">Signal</keyword>
<evidence type="ECO:0000259" key="3">
    <source>
        <dbReference type="Pfam" id="PF03713"/>
    </source>
</evidence>
<dbReference type="PANTHER" id="PTHR36933">
    <property type="entry name" value="SLL0788 PROTEIN"/>
    <property type="match status" value="1"/>
</dbReference>
<dbReference type="Pfam" id="PF03713">
    <property type="entry name" value="DUF305"/>
    <property type="match status" value="1"/>
</dbReference>
<gene>
    <name evidence="4" type="ORF">B4N89_03815</name>
</gene>
<dbReference type="Proteomes" id="UP000190037">
    <property type="component" value="Unassembled WGS sequence"/>
</dbReference>
<evidence type="ECO:0000256" key="1">
    <source>
        <dbReference type="SAM" id="MobiDB-lite"/>
    </source>
</evidence>
<dbReference type="InterPro" id="IPR012347">
    <property type="entry name" value="Ferritin-like"/>
</dbReference>
<protein>
    <submittedName>
        <fullName evidence="4">DUF305 domain-containing protein</fullName>
    </submittedName>
</protein>
<reference evidence="4 5" key="1">
    <citation type="submission" date="2017-03" db="EMBL/GenBank/DDBJ databases">
        <title>Draft genome sequence of Streptomyces scabrisporus NF3, endophyte isolated from Amphipterygium adstringens.</title>
        <authorList>
            <person name="Vazquez M."/>
            <person name="Ceapa C.D."/>
            <person name="Rodriguez Luna D."/>
            <person name="Sanchez Esquivel S."/>
        </authorList>
    </citation>
    <scope>NUCLEOTIDE SEQUENCE [LARGE SCALE GENOMIC DNA]</scope>
    <source>
        <strain evidence="4 5">NF3</strain>
    </source>
</reference>
<evidence type="ECO:0000313" key="4">
    <source>
        <dbReference type="EMBL" id="OPC84790.1"/>
    </source>
</evidence>
<comment type="caution">
    <text evidence="4">The sequence shown here is derived from an EMBL/GenBank/DDBJ whole genome shotgun (WGS) entry which is preliminary data.</text>
</comment>
<evidence type="ECO:0000256" key="2">
    <source>
        <dbReference type="SAM" id="SignalP"/>
    </source>
</evidence>
<feature type="domain" description="DUF305" evidence="3">
    <location>
        <begin position="59"/>
        <end position="224"/>
    </location>
</feature>
<keyword evidence="5" id="KW-1185">Reference proteome</keyword>
<dbReference type="eggNOG" id="COG3544">
    <property type="taxonomic scope" value="Bacteria"/>
</dbReference>
<name>A0A1T3P7E6_9ACTN</name>
<feature type="region of interest" description="Disordered" evidence="1">
    <location>
        <begin position="27"/>
        <end position="56"/>
    </location>
</feature>
<dbReference type="STRING" id="159449.B4N89_03815"/>
<dbReference type="OrthoDB" id="26872at2"/>
<sequence>MRPRARVATMIATGLLAVPVLAACSSDDAGKPAAPPAPARALGPAPAAVPNPPADDSVEAGFARDMRTHHAQAVQMGMMIRDLTQDDATRKLAYDIALTQQEQIGRMASWLQMWGLTLGSTRPVMQWMTPGSMPGHSGHGTPAAGADTQLMPGMATQAQLDKLATLHGKDAEVMFLQLMIAHHEAGVAMAREGEARAQVQQVRDLANTMVVGQSSEIDLMRSMLTERGAG</sequence>
<feature type="signal peptide" evidence="2">
    <location>
        <begin position="1"/>
        <end position="22"/>
    </location>
</feature>
<dbReference type="AlphaFoldDB" id="A0A1T3P7E6"/>
<organism evidence="4 5">
    <name type="scientific">Embleya scabrispora</name>
    <dbReference type="NCBI Taxonomy" id="159449"/>
    <lineage>
        <taxon>Bacteria</taxon>
        <taxon>Bacillati</taxon>
        <taxon>Actinomycetota</taxon>
        <taxon>Actinomycetes</taxon>
        <taxon>Kitasatosporales</taxon>
        <taxon>Streptomycetaceae</taxon>
        <taxon>Embleya</taxon>
    </lineage>
</organism>
<dbReference type="PROSITE" id="PS51257">
    <property type="entry name" value="PROKAR_LIPOPROTEIN"/>
    <property type="match status" value="1"/>
</dbReference>
<feature type="chain" id="PRO_5013137533" evidence="2">
    <location>
        <begin position="23"/>
        <end position="230"/>
    </location>
</feature>
<dbReference type="EMBL" id="MWQN01000001">
    <property type="protein sequence ID" value="OPC84790.1"/>
    <property type="molecule type" value="Genomic_DNA"/>
</dbReference>